<dbReference type="Pfam" id="PF14488">
    <property type="entry name" value="DUF4434"/>
    <property type="match status" value="1"/>
</dbReference>
<evidence type="ECO:0000259" key="2">
    <source>
        <dbReference type="Pfam" id="PF14488"/>
    </source>
</evidence>
<feature type="region of interest" description="Disordered" evidence="1">
    <location>
        <begin position="32"/>
        <end position="56"/>
    </location>
</feature>
<dbReference type="RefSeq" id="WP_150933857.1">
    <property type="nucleotide sequence ID" value="NZ_VYTZ01000004.1"/>
</dbReference>
<dbReference type="Gene3D" id="3.20.20.80">
    <property type="entry name" value="Glycosidases"/>
    <property type="match status" value="1"/>
</dbReference>
<dbReference type="Proteomes" id="UP000327011">
    <property type="component" value="Unassembled WGS sequence"/>
</dbReference>
<organism evidence="3 4">
    <name type="scientific">Microbispora cellulosiformans</name>
    <dbReference type="NCBI Taxonomy" id="2614688"/>
    <lineage>
        <taxon>Bacteria</taxon>
        <taxon>Bacillati</taxon>
        <taxon>Actinomycetota</taxon>
        <taxon>Actinomycetes</taxon>
        <taxon>Streptosporangiales</taxon>
        <taxon>Streptosporangiaceae</taxon>
        <taxon>Microbispora</taxon>
    </lineage>
</organism>
<feature type="compositionally biased region" description="Basic and acidic residues" evidence="1">
    <location>
        <begin position="123"/>
        <end position="133"/>
    </location>
</feature>
<proteinExistence type="predicted"/>
<evidence type="ECO:0000256" key="1">
    <source>
        <dbReference type="SAM" id="MobiDB-lite"/>
    </source>
</evidence>
<evidence type="ECO:0000313" key="4">
    <source>
        <dbReference type="Proteomes" id="UP000327011"/>
    </source>
</evidence>
<reference evidence="3 4" key="1">
    <citation type="submission" date="2019-09" db="EMBL/GenBank/DDBJ databases">
        <title>Screening of Novel Bioactive Compounds from Soil-Associated.</title>
        <authorList>
            <person name="Gong X."/>
        </authorList>
    </citation>
    <scope>NUCLEOTIDE SEQUENCE [LARGE SCALE GENOMIC DNA]</scope>
    <source>
        <strain evidence="3 4">Gxj-6</strain>
    </source>
</reference>
<keyword evidence="4" id="KW-1185">Reference proteome</keyword>
<dbReference type="InterPro" id="IPR027849">
    <property type="entry name" value="DUF4434"/>
</dbReference>
<evidence type="ECO:0000313" key="3">
    <source>
        <dbReference type="EMBL" id="KAA9379261.1"/>
    </source>
</evidence>
<dbReference type="AlphaFoldDB" id="A0A5J5K7L2"/>
<protein>
    <submittedName>
        <fullName evidence="3">DUF4434 domain-containing protein</fullName>
    </submittedName>
</protein>
<gene>
    <name evidence="3" type="ORF">F5972_13930</name>
</gene>
<dbReference type="EMBL" id="VYTZ01000004">
    <property type="protein sequence ID" value="KAA9379261.1"/>
    <property type="molecule type" value="Genomic_DNA"/>
</dbReference>
<feature type="region of interest" description="Disordered" evidence="1">
    <location>
        <begin position="110"/>
        <end position="133"/>
    </location>
</feature>
<comment type="caution">
    <text evidence="3">The sequence shown here is derived from an EMBL/GenBank/DDBJ whole genome shotgun (WGS) entry which is preliminary data.</text>
</comment>
<accession>A0A5J5K7L2</accession>
<feature type="domain" description="DUF4434" evidence="2">
    <location>
        <begin position="229"/>
        <end position="492"/>
    </location>
</feature>
<feature type="compositionally biased region" description="Polar residues" evidence="1">
    <location>
        <begin position="37"/>
        <end position="46"/>
    </location>
</feature>
<sequence length="611" mass="67466">MRWLTFILGVAILAGVASVVIVLRDGNSDPGAAGAGQTLSAATESPSPTPAHSEFTDPCGTFDTAAATPYAVMGYWLIPTSDPCTWRRQLQAIHRLGGDTVVRLGFGLSPRQTDEDGQVLQPVDDKEPEKTPPLDKRYAVCVESGLSCTKAAEQDLRTANPGNRISWTYVYRTDEQFGPGIFRCPQVERKIVVNGAVFYRLIAPEDGSDDPTCDFTTKGRAYHLILVSAGQQDSLSELLDLGDRFGIRVFPALPLAPRDPAESTRADPRHIGTLTTLTRRILQDYGNRFGDRQSLGGVYQPFELQLRDWPDPAKVQTLQVYAEQHRIVEQELPGKPILVSPYIDSRRRLKYTSTPAQVAAGFKALARTGVEIIAPQDGRGTGKVGLFWPNWKNKPVDDRLKPVVGESTYATAYYGGTRDYYREMSKARAQLAEEGVEVELWANVEAFEPSSTENCGRQGTRGRTDKPRLDTQVTLAGPYVSKVISYMWSDFFTCGSPSLSEEIAQDWDRPIPVEAQRRERQIQDGLEIRGYHLGDAKVTLSWPELDTPRVVDSATVGWHDGTPIPGLPAGIETIWIPVDWATVPGDVWVRVEVTSADGRKSAEPVYYHNTG</sequence>
<name>A0A5J5K7L2_9ACTN</name>